<dbReference type="OMA" id="QVETITW"/>
<dbReference type="Proteomes" id="UP000053558">
    <property type="component" value="Unassembled WGS sequence"/>
</dbReference>
<dbReference type="RefSeq" id="XP_007767283.1">
    <property type="nucleotide sequence ID" value="XM_007769093.1"/>
</dbReference>
<protein>
    <submittedName>
        <fullName evidence="2">Uncharacterized protein</fullName>
    </submittedName>
</protein>
<feature type="non-terminal residue" evidence="2">
    <location>
        <position position="249"/>
    </location>
</feature>
<feature type="non-terminal residue" evidence="2">
    <location>
        <position position="1"/>
    </location>
</feature>
<comment type="caution">
    <text evidence="2">The sequence shown here is derived from an EMBL/GenBank/DDBJ whole genome shotgun (WGS) entry which is preliminary data.</text>
</comment>
<feature type="transmembrane region" description="Helical" evidence="1">
    <location>
        <begin position="228"/>
        <end position="245"/>
    </location>
</feature>
<evidence type="ECO:0000313" key="3">
    <source>
        <dbReference type="Proteomes" id="UP000053558"/>
    </source>
</evidence>
<feature type="transmembrane region" description="Helical" evidence="1">
    <location>
        <begin position="108"/>
        <end position="129"/>
    </location>
</feature>
<feature type="transmembrane region" description="Helical" evidence="1">
    <location>
        <begin position="149"/>
        <end position="172"/>
    </location>
</feature>
<proteinExistence type="predicted"/>
<keyword evidence="1" id="KW-0472">Membrane</keyword>
<evidence type="ECO:0000256" key="1">
    <source>
        <dbReference type="SAM" id="Phobius"/>
    </source>
</evidence>
<feature type="transmembrane region" description="Helical" evidence="1">
    <location>
        <begin position="76"/>
        <end position="96"/>
    </location>
</feature>
<organism evidence="2 3">
    <name type="scientific">Coniophora puteana (strain RWD-64-598)</name>
    <name type="common">Brown rot fungus</name>
    <dbReference type="NCBI Taxonomy" id="741705"/>
    <lineage>
        <taxon>Eukaryota</taxon>
        <taxon>Fungi</taxon>
        <taxon>Dikarya</taxon>
        <taxon>Basidiomycota</taxon>
        <taxon>Agaricomycotina</taxon>
        <taxon>Agaricomycetes</taxon>
        <taxon>Agaricomycetidae</taxon>
        <taxon>Boletales</taxon>
        <taxon>Coniophorineae</taxon>
        <taxon>Coniophoraceae</taxon>
        <taxon>Coniophora</taxon>
    </lineage>
</organism>
<dbReference type="GeneID" id="19206552"/>
<dbReference type="KEGG" id="cput:CONPUDRAFT_22219"/>
<sequence>IQGVHITLFFLCLSVIISKRRKRRADWAQLGYICTLFVLGTMGNALGARWCEMLFIDDVSYPGGPVAFNTEESSNIITVLGDCVYIVNLWLQDGLLLYRFFVIFRKSYYAMILPTTAFAVTMVLGSLLMASIANPENSFYSGSAFELALAYWSLSIGYTAIMTLAITTRLMYLRWKMKQTLGSDALSQPYVSVSAMLIEGAALYTINGLIFIVSFGLNSNIQNLAIELLGQTQSIAPLMIIYRLLRGQA</sequence>
<gene>
    <name evidence="2" type="ORF">CONPUDRAFT_22219</name>
</gene>
<dbReference type="EMBL" id="JH711577">
    <property type="protein sequence ID" value="EIW81714.1"/>
    <property type="molecule type" value="Genomic_DNA"/>
</dbReference>
<reference evidence="3" key="1">
    <citation type="journal article" date="2012" name="Science">
        <title>The Paleozoic origin of enzymatic lignin decomposition reconstructed from 31 fungal genomes.</title>
        <authorList>
            <person name="Floudas D."/>
            <person name="Binder M."/>
            <person name="Riley R."/>
            <person name="Barry K."/>
            <person name="Blanchette R.A."/>
            <person name="Henrissat B."/>
            <person name="Martinez A.T."/>
            <person name="Otillar R."/>
            <person name="Spatafora J.W."/>
            <person name="Yadav J.S."/>
            <person name="Aerts A."/>
            <person name="Benoit I."/>
            <person name="Boyd A."/>
            <person name="Carlson A."/>
            <person name="Copeland A."/>
            <person name="Coutinho P.M."/>
            <person name="de Vries R.P."/>
            <person name="Ferreira P."/>
            <person name="Findley K."/>
            <person name="Foster B."/>
            <person name="Gaskell J."/>
            <person name="Glotzer D."/>
            <person name="Gorecki P."/>
            <person name="Heitman J."/>
            <person name="Hesse C."/>
            <person name="Hori C."/>
            <person name="Igarashi K."/>
            <person name="Jurgens J.A."/>
            <person name="Kallen N."/>
            <person name="Kersten P."/>
            <person name="Kohler A."/>
            <person name="Kuees U."/>
            <person name="Kumar T.K.A."/>
            <person name="Kuo A."/>
            <person name="LaButti K."/>
            <person name="Larrondo L.F."/>
            <person name="Lindquist E."/>
            <person name="Ling A."/>
            <person name="Lombard V."/>
            <person name="Lucas S."/>
            <person name="Lundell T."/>
            <person name="Martin R."/>
            <person name="McLaughlin D.J."/>
            <person name="Morgenstern I."/>
            <person name="Morin E."/>
            <person name="Murat C."/>
            <person name="Nagy L.G."/>
            <person name="Nolan M."/>
            <person name="Ohm R.A."/>
            <person name="Patyshakuliyeva A."/>
            <person name="Rokas A."/>
            <person name="Ruiz-Duenas F.J."/>
            <person name="Sabat G."/>
            <person name="Salamov A."/>
            <person name="Samejima M."/>
            <person name="Schmutz J."/>
            <person name="Slot J.C."/>
            <person name="St John F."/>
            <person name="Stenlid J."/>
            <person name="Sun H."/>
            <person name="Sun S."/>
            <person name="Syed K."/>
            <person name="Tsang A."/>
            <person name="Wiebenga A."/>
            <person name="Young D."/>
            <person name="Pisabarro A."/>
            <person name="Eastwood D.C."/>
            <person name="Martin F."/>
            <person name="Cullen D."/>
            <person name="Grigoriev I.V."/>
            <person name="Hibbett D.S."/>
        </authorList>
    </citation>
    <scope>NUCLEOTIDE SEQUENCE [LARGE SCALE GENOMIC DNA]</scope>
    <source>
        <strain evidence="3">RWD-64-598 SS2</strain>
    </source>
</reference>
<keyword evidence="1" id="KW-1133">Transmembrane helix</keyword>
<feature type="transmembrane region" description="Helical" evidence="1">
    <location>
        <begin position="193"/>
        <end position="216"/>
    </location>
</feature>
<keyword evidence="3" id="KW-1185">Reference proteome</keyword>
<feature type="transmembrane region" description="Helical" evidence="1">
    <location>
        <begin position="30"/>
        <end position="56"/>
    </location>
</feature>
<dbReference type="AlphaFoldDB" id="A0A5M3MSK1"/>
<dbReference type="OrthoDB" id="2905268at2759"/>
<name>A0A5M3MSK1_CONPW</name>
<accession>A0A5M3MSK1</accession>
<evidence type="ECO:0000313" key="2">
    <source>
        <dbReference type="EMBL" id="EIW81714.1"/>
    </source>
</evidence>
<keyword evidence="1" id="KW-0812">Transmembrane</keyword>